<evidence type="ECO:0000256" key="1">
    <source>
        <dbReference type="ARBA" id="ARBA00023125"/>
    </source>
</evidence>
<name>A0ABT7XRF0_9NEIS</name>
<dbReference type="SUPFAM" id="SSF46955">
    <property type="entry name" value="Putative DNA-binding domain"/>
    <property type="match status" value="1"/>
</dbReference>
<evidence type="ECO:0000313" key="5">
    <source>
        <dbReference type="Proteomes" id="UP001168540"/>
    </source>
</evidence>
<dbReference type="RefSeq" id="WP_289831017.1">
    <property type="nucleotide sequence ID" value="NZ_JAUEDK010000031.1"/>
</dbReference>
<keyword evidence="2" id="KW-0175">Coiled coil</keyword>
<feature type="domain" description="HTH merR-type" evidence="3">
    <location>
        <begin position="16"/>
        <end position="83"/>
    </location>
</feature>
<accession>A0ABT7XRF0</accession>
<dbReference type="InterPro" id="IPR000551">
    <property type="entry name" value="MerR-type_HTH_dom"/>
</dbReference>
<dbReference type="Pfam" id="PF13411">
    <property type="entry name" value="MerR_1"/>
    <property type="match status" value="1"/>
</dbReference>
<proteinExistence type="predicted"/>
<dbReference type="InterPro" id="IPR009061">
    <property type="entry name" value="DNA-bd_dom_put_sf"/>
</dbReference>
<protein>
    <submittedName>
        <fullName evidence="4">MerR family DNA-binding transcriptional regulator</fullName>
    </submittedName>
</protein>
<sequence length="143" mass="16670">MLHSIQDDSIMAEQALYSISDLASECDVTLRTIRFYEEQGLIMPARQGRQRVYTHRDRARLKLILRGKRIGLALSEIREILDLYELARDEASQSLKLLQLLTERRQQLEEQRRDIDAVLAEIDTLELHCRSVIDELTQHPQTA</sequence>
<feature type="coiled-coil region" evidence="2">
    <location>
        <begin position="91"/>
        <end position="128"/>
    </location>
</feature>
<evidence type="ECO:0000259" key="3">
    <source>
        <dbReference type="PROSITE" id="PS50937"/>
    </source>
</evidence>
<gene>
    <name evidence="4" type="ORF">QU481_15925</name>
</gene>
<keyword evidence="5" id="KW-1185">Reference proteome</keyword>
<dbReference type="PANTHER" id="PTHR30204:SF58">
    <property type="entry name" value="HTH-TYPE TRANSCRIPTIONAL REGULATOR YFMP"/>
    <property type="match status" value="1"/>
</dbReference>
<dbReference type="PROSITE" id="PS50937">
    <property type="entry name" value="HTH_MERR_2"/>
    <property type="match status" value="1"/>
</dbReference>
<dbReference type="InterPro" id="IPR047057">
    <property type="entry name" value="MerR_fam"/>
</dbReference>
<organism evidence="4 5">
    <name type="scientific">Crenobacter oryzisoli</name>
    <dbReference type="NCBI Taxonomy" id="3056844"/>
    <lineage>
        <taxon>Bacteria</taxon>
        <taxon>Pseudomonadati</taxon>
        <taxon>Pseudomonadota</taxon>
        <taxon>Betaproteobacteria</taxon>
        <taxon>Neisseriales</taxon>
        <taxon>Neisseriaceae</taxon>
        <taxon>Crenobacter</taxon>
    </lineage>
</organism>
<comment type="caution">
    <text evidence="4">The sequence shown here is derived from an EMBL/GenBank/DDBJ whole genome shotgun (WGS) entry which is preliminary data.</text>
</comment>
<dbReference type="PANTHER" id="PTHR30204">
    <property type="entry name" value="REDOX-CYCLING DRUG-SENSING TRANSCRIPTIONAL ACTIVATOR SOXR"/>
    <property type="match status" value="1"/>
</dbReference>
<keyword evidence="1 4" id="KW-0238">DNA-binding</keyword>
<dbReference type="PROSITE" id="PS00552">
    <property type="entry name" value="HTH_MERR_1"/>
    <property type="match status" value="1"/>
</dbReference>
<dbReference type="Gene3D" id="1.10.1660.10">
    <property type="match status" value="1"/>
</dbReference>
<dbReference type="EMBL" id="JAUEDK010000031">
    <property type="protein sequence ID" value="MDN0076362.1"/>
    <property type="molecule type" value="Genomic_DNA"/>
</dbReference>
<evidence type="ECO:0000256" key="2">
    <source>
        <dbReference type="SAM" id="Coils"/>
    </source>
</evidence>
<dbReference type="SMART" id="SM00422">
    <property type="entry name" value="HTH_MERR"/>
    <property type="match status" value="1"/>
</dbReference>
<evidence type="ECO:0000313" key="4">
    <source>
        <dbReference type="EMBL" id="MDN0076362.1"/>
    </source>
</evidence>
<dbReference type="GO" id="GO:0003677">
    <property type="term" value="F:DNA binding"/>
    <property type="evidence" value="ECO:0007669"/>
    <property type="project" value="UniProtKB-KW"/>
</dbReference>
<dbReference type="Proteomes" id="UP001168540">
    <property type="component" value="Unassembled WGS sequence"/>
</dbReference>
<reference evidence="4" key="1">
    <citation type="submission" date="2023-06" db="EMBL/GenBank/DDBJ databases">
        <authorList>
            <person name="Zhang S."/>
        </authorList>
    </citation>
    <scope>NUCLEOTIDE SEQUENCE</scope>
    <source>
        <strain evidence="4">SG2303</strain>
    </source>
</reference>
<dbReference type="CDD" id="cd04776">
    <property type="entry name" value="HTH_GnyR"/>
    <property type="match status" value="1"/>
</dbReference>